<gene>
    <name evidence="2" type="ORF">DPMN_048736</name>
</gene>
<reference evidence="2" key="1">
    <citation type="journal article" date="2019" name="bioRxiv">
        <title>The Genome of the Zebra Mussel, Dreissena polymorpha: A Resource for Invasive Species Research.</title>
        <authorList>
            <person name="McCartney M.A."/>
            <person name="Auch B."/>
            <person name="Kono T."/>
            <person name="Mallez S."/>
            <person name="Zhang Y."/>
            <person name="Obille A."/>
            <person name="Becker A."/>
            <person name="Abrahante J.E."/>
            <person name="Garbe J."/>
            <person name="Badalamenti J.P."/>
            <person name="Herman A."/>
            <person name="Mangelson H."/>
            <person name="Liachko I."/>
            <person name="Sullivan S."/>
            <person name="Sone E.D."/>
            <person name="Koren S."/>
            <person name="Silverstein K.A.T."/>
            <person name="Beckman K.B."/>
            <person name="Gohl D.M."/>
        </authorList>
    </citation>
    <scope>NUCLEOTIDE SEQUENCE</scope>
    <source>
        <strain evidence="2">Duluth1</strain>
        <tissue evidence="2">Whole animal</tissue>
    </source>
</reference>
<accession>A0A9D4DA46</accession>
<name>A0A9D4DA46_DREPO</name>
<feature type="region of interest" description="Disordered" evidence="1">
    <location>
        <begin position="85"/>
        <end position="122"/>
    </location>
</feature>
<reference evidence="2" key="2">
    <citation type="submission" date="2020-11" db="EMBL/GenBank/DDBJ databases">
        <authorList>
            <person name="McCartney M.A."/>
            <person name="Auch B."/>
            <person name="Kono T."/>
            <person name="Mallez S."/>
            <person name="Becker A."/>
            <person name="Gohl D.M."/>
            <person name="Silverstein K.A.T."/>
            <person name="Koren S."/>
            <person name="Bechman K.B."/>
            <person name="Herman A."/>
            <person name="Abrahante J.E."/>
            <person name="Garbe J."/>
        </authorList>
    </citation>
    <scope>NUCLEOTIDE SEQUENCE</scope>
    <source>
        <strain evidence="2">Duluth1</strain>
        <tissue evidence="2">Whole animal</tissue>
    </source>
</reference>
<dbReference type="EMBL" id="JAIWYP010000011">
    <property type="protein sequence ID" value="KAH3742006.1"/>
    <property type="molecule type" value="Genomic_DNA"/>
</dbReference>
<evidence type="ECO:0000313" key="3">
    <source>
        <dbReference type="Proteomes" id="UP000828390"/>
    </source>
</evidence>
<organism evidence="2 3">
    <name type="scientific">Dreissena polymorpha</name>
    <name type="common">Zebra mussel</name>
    <name type="synonym">Mytilus polymorpha</name>
    <dbReference type="NCBI Taxonomy" id="45954"/>
    <lineage>
        <taxon>Eukaryota</taxon>
        <taxon>Metazoa</taxon>
        <taxon>Spiralia</taxon>
        <taxon>Lophotrochozoa</taxon>
        <taxon>Mollusca</taxon>
        <taxon>Bivalvia</taxon>
        <taxon>Autobranchia</taxon>
        <taxon>Heteroconchia</taxon>
        <taxon>Euheterodonta</taxon>
        <taxon>Imparidentia</taxon>
        <taxon>Neoheterodontei</taxon>
        <taxon>Myida</taxon>
        <taxon>Dreissenoidea</taxon>
        <taxon>Dreissenidae</taxon>
        <taxon>Dreissena</taxon>
    </lineage>
</organism>
<proteinExistence type="predicted"/>
<keyword evidence="3" id="KW-1185">Reference proteome</keyword>
<evidence type="ECO:0000313" key="2">
    <source>
        <dbReference type="EMBL" id="KAH3742006.1"/>
    </source>
</evidence>
<protein>
    <submittedName>
        <fullName evidence="2">Uncharacterized protein</fullName>
    </submittedName>
</protein>
<comment type="caution">
    <text evidence="2">The sequence shown here is derived from an EMBL/GenBank/DDBJ whole genome shotgun (WGS) entry which is preliminary data.</text>
</comment>
<dbReference type="AlphaFoldDB" id="A0A9D4DA46"/>
<feature type="compositionally biased region" description="Polar residues" evidence="1">
    <location>
        <begin position="105"/>
        <end position="122"/>
    </location>
</feature>
<evidence type="ECO:0000256" key="1">
    <source>
        <dbReference type="SAM" id="MobiDB-lite"/>
    </source>
</evidence>
<dbReference type="Proteomes" id="UP000828390">
    <property type="component" value="Unassembled WGS sequence"/>
</dbReference>
<sequence length="122" mass="13837">MEKFLYLQLHKLIVNSNFICLLSKSLTTRKSENKSLLKTVAPGQSAHNDSATLCNHMMDNKCVLLYLWSPLRLLESQTLCVKTPTKTIEGHPVPPRGARLRRSKINATGQERTSTTQEPFDR</sequence>